<proteinExistence type="predicted"/>
<dbReference type="Proteomes" id="UP000236286">
    <property type="component" value="Unassembled WGS sequence"/>
</dbReference>
<comment type="caution">
    <text evidence="1">The sequence shown here is derived from an EMBL/GenBank/DDBJ whole genome shotgun (WGS) entry which is preliminary data.</text>
</comment>
<sequence>MHLEIETYSGRVFIAAYGRFTLTFGLASAMLDEALEFIPPECDHRWFWKAYSTPPSPRCAGTHYLRLGPVLLTFAPEPNTKMPQSPIPKAY</sequence>
<dbReference type="AlphaFoldDB" id="A0A2J7TEI3"/>
<accession>A0A2J7TEI3</accession>
<dbReference type="RefSeq" id="WP_102844594.1">
    <property type="nucleotide sequence ID" value="NZ_PDZR01000019.1"/>
</dbReference>
<dbReference type="EMBL" id="PDZR01000019">
    <property type="protein sequence ID" value="PNG25169.1"/>
    <property type="molecule type" value="Genomic_DNA"/>
</dbReference>
<evidence type="ECO:0000313" key="2">
    <source>
        <dbReference type="Proteomes" id="UP000236286"/>
    </source>
</evidence>
<reference evidence="1 2" key="1">
    <citation type="submission" date="2017-10" db="EMBL/GenBank/DDBJ databases">
        <title>Genome announcement of Methylocella silvestris TVC from permafrost.</title>
        <authorList>
            <person name="Wang J."/>
            <person name="Geng K."/>
            <person name="Ul-Haque F."/>
            <person name="Crombie A.T."/>
            <person name="Street L.E."/>
            <person name="Wookey P.A."/>
            <person name="Murrell J.C."/>
            <person name="Pratscher J."/>
        </authorList>
    </citation>
    <scope>NUCLEOTIDE SEQUENCE [LARGE SCALE GENOMIC DNA]</scope>
    <source>
        <strain evidence="1 2">TVC</strain>
    </source>
</reference>
<name>A0A2J7TEI3_METSI</name>
<organism evidence="1 2">
    <name type="scientific">Methylocella silvestris</name>
    <dbReference type="NCBI Taxonomy" id="199596"/>
    <lineage>
        <taxon>Bacteria</taxon>
        <taxon>Pseudomonadati</taxon>
        <taxon>Pseudomonadota</taxon>
        <taxon>Alphaproteobacteria</taxon>
        <taxon>Hyphomicrobiales</taxon>
        <taxon>Beijerinckiaceae</taxon>
        <taxon>Methylocella</taxon>
    </lineage>
</organism>
<protein>
    <submittedName>
        <fullName evidence="1">Uncharacterized protein</fullName>
    </submittedName>
</protein>
<evidence type="ECO:0000313" key="1">
    <source>
        <dbReference type="EMBL" id="PNG25169.1"/>
    </source>
</evidence>
<gene>
    <name evidence="1" type="ORF">CR492_15330</name>
</gene>